<proteinExistence type="predicted"/>
<keyword evidence="1" id="KW-0472">Membrane</keyword>
<protein>
    <submittedName>
        <fullName evidence="2">Uncharacterized protein</fullName>
    </submittedName>
</protein>
<dbReference type="EMBL" id="QSKY01000013">
    <property type="protein sequence ID" value="RHF03263.1"/>
    <property type="molecule type" value="Genomic_DNA"/>
</dbReference>
<feature type="transmembrane region" description="Helical" evidence="1">
    <location>
        <begin position="7"/>
        <end position="31"/>
    </location>
</feature>
<gene>
    <name evidence="3" type="ORF">DW703_09630</name>
    <name evidence="2" type="ORF">DW912_07230</name>
</gene>
<keyword evidence="1" id="KW-1133">Transmembrane helix</keyword>
<dbReference type="RefSeq" id="WP_118141305.1">
    <property type="nucleotide sequence ID" value="NZ_QSFZ01000006.1"/>
</dbReference>
<dbReference type="Proteomes" id="UP000286220">
    <property type="component" value="Unassembled WGS sequence"/>
</dbReference>
<dbReference type="AlphaFoldDB" id="A0A413U531"/>
<evidence type="ECO:0000313" key="3">
    <source>
        <dbReference type="EMBL" id="RHF03263.1"/>
    </source>
</evidence>
<evidence type="ECO:0000313" key="5">
    <source>
        <dbReference type="Proteomes" id="UP000286220"/>
    </source>
</evidence>
<evidence type="ECO:0000256" key="1">
    <source>
        <dbReference type="SAM" id="Phobius"/>
    </source>
</evidence>
<evidence type="ECO:0000313" key="4">
    <source>
        <dbReference type="Proteomes" id="UP000283501"/>
    </source>
</evidence>
<reference evidence="4 5" key="1">
    <citation type="submission" date="2018-08" db="EMBL/GenBank/DDBJ databases">
        <title>A genome reference for cultivated species of the human gut microbiota.</title>
        <authorList>
            <person name="Zou Y."/>
            <person name="Xue W."/>
            <person name="Luo G."/>
        </authorList>
    </citation>
    <scope>NUCLEOTIDE SEQUENCE [LARGE SCALE GENOMIC DNA]</scope>
    <source>
        <strain evidence="3 4">AM26-2LB</strain>
        <strain evidence="2 5">AM42-17AT</strain>
    </source>
</reference>
<name>A0A413U531_9FIRM</name>
<evidence type="ECO:0000313" key="2">
    <source>
        <dbReference type="EMBL" id="RHA92505.1"/>
    </source>
</evidence>
<comment type="caution">
    <text evidence="2">The sequence shown here is derived from an EMBL/GenBank/DDBJ whole genome shotgun (WGS) entry which is preliminary data.</text>
</comment>
<organism evidence="2 5">
    <name type="scientific">Agathobacter rectalis</name>
    <dbReference type="NCBI Taxonomy" id="39491"/>
    <lineage>
        <taxon>Bacteria</taxon>
        <taxon>Bacillati</taxon>
        <taxon>Bacillota</taxon>
        <taxon>Clostridia</taxon>
        <taxon>Lachnospirales</taxon>
        <taxon>Lachnospiraceae</taxon>
        <taxon>Agathobacter</taxon>
    </lineage>
</organism>
<sequence length="77" mass="9116">MKKAGRFALWLISTIVAFILAIVIIIASWFVPRLAKYYFVLKITGLDKVSESNMKWYYDDLDQYNTDEYYSNFNEAE</sequence>
<keyword evidence="1" id="KW-0812">Transmembrane</keyword>
<accession>A0A413U531</accession>
<dbReference type="EMBL" id="QSFZ01000006">
    <property type="protein sequence ID" value="RHA92505.1"/>
    <property type="molecule type" value="Genomic_DNA"/>
</dbReference>
<dbReference type="Proteomes" id="UP000283501">
    <property type="component" value="Unassembled WGS sequence"/>
</dbReference>